<dbReference type="FunFam" id="1.20.5.2950:FF:000001">
    <property type="entry name" value="V-type proton ATPase subunit G"/>
    <property type="match status" value="1"/>
</dbReference>
<feature type="coiled-coil region" evidence="6">
    <location>
        <begin position="7"/>
        <end position="38"/>
    </location>
</feature>
<comment type="similarity">
    <text evidence="1 5">Belongs to the V-ATPase G subunit family.</text>
</comment>
<comment type="caution">
    <text evidence="13">The sequence shown here is derived from an EMBL/GenBank/DDBJ whole genome shotgun (WGS) entry which is preliminary data.</text>
</comment>
<dbReference type="NCBIfam" id="TIGR01147">
    <property type="entry name" value="V_ATP_synt_G"/>
    <property type="match status" value="1"/>
</dbReference>
<dbReference type="Proteomes" id="UP000676336">
    <property type="component" value="Unassembled WGS sequence"/>
</dbReference>
<evidence type="ECO:0000313" key="8">
    <source>
        <dbReference type="EMBL" id="CAF1366523.1"/>
    </source>
</evidence>
<dbReference type="Proteomes" id="UP000663834">
    <property type="component" value="Unassembled WGS sequence"/>
</dbReference>
<dbReference type="AlphaFoldDB" id="A0A819DTF5"/>
<evidence type="ECO:0000313" key="12">
    <source>
        <dbReference type="EMBL" id="CAF3810685.1"/>
    </source>
</evidence>
<evidence type="ECO:0000313" key="14">
    <source>
        <dbReference type="EMBL" id="CAF3937491.1"/>
    </source>
</evidence>
<dbReference type="GO" id="GO:0046961">
    <property type="term" value="F:proton-transporting ATPase activity, rotational mechanism"/>
    <property type="evidence" value="ECO:0007669"/>
    <property type="project" value="InterPro"/>
</dbReference>
<dbReference type="Gene3D" id="1.20.5.2950">
    <property type="match status" value="1"/>
</dbReference>
<dbReference type="Proteomes" id="UP000663855">
    <property type="component" value="Unassembled WGS sequence"/>
</dbReference>
<dbReference type="GO" id="GO:0016887">
    <property type="term" value="F:ATP hydrolysis activity"/>
    <property type="evidence" value="ECO:0007669"/>
    <property type="project" value="TreeGrafter"/>
</dbReference>
<evidence type="ECO:0000256" key="1">
    <source>
        <dbReference type="ARBA" id="ARBA00010066"/>
    </source>
</evidence>
<dbReference type="Proteomes" id="UP000663842">
    <property type="component" value="Unassembled WGS sequence"/>
</dbReference>
<dbReference type="GO" id="GO:0097401">
    <property type="term" value="P:synaptic vesicle lumen acidification"/>
    <property type="evidence" value="ECO:0007669"/>
    <property type="project" value="TreeGrafter"/>
</dbReference>
<evidence type="ECO:0000256" key="3">
    <source>
        <dbReference type="ARBA" id="ARBA00022781"/>
    </source>
</evidence>
<dbReference type="GO" id="GO:0000221">
    <property type="term" value="C:vacuolar proton-transporting V-type ATPase, V1 domain"/>
    <property type="evidence" value="ECO:0007669"/>
    <property type="project" value="TreeGrafter"/>
</dbReference>
<dbReference type="Proteomes" id="UP000663866">
    <property type="component" value="Unassembled WGS sequence"/>
</dbReference>
<dbReference type="EMBL" id="CAJOBI010000276">
    <property type="protein sequence ID" value="CAF3810685.1"/>
    <property type="molecule type" value="Genomic_DNA"/>
</dbReference>
<dbReference type="EMBL" id="CAJNRE010008861">
    <property type="protein sequence ID" value="CAF2076767.1"/>
    <property type="molecule type" value="Genomic_DNA"/>
</dbReference>
<dbReference type="Proteomes" id="UP000663887">
    <property type="component" value="Unassembled WGS sequence"/>
</dbReference>
<dbReference type="Pfam" id="PF03179">
    <property type="entry name" value="V-ATPase_G"/>
    <property type="match status" value="1"/>
</dbReference>
<evidence type="ECO:0000256" key="6">
    <source>
        <dbReference type="SAM" id="Coils"/>
    </source>
</evidence>
<keyword evidence="15" id="KW-1185">Reference proteome</keyword>
<dbReference type="OrthoDB" id="250802at2759"/>
<organism evidence="13 15">
    <name type="scientific">Rotaria magnacalcarata</name>
    <dbReference type="NCBI Taxonomy" id="392030"/>
    <lineage>
        <taxon>Eukaryota</taxon>
        <taxon>Metazoa</taxon>
        <taxon>Spiralia</taxon>
        <taxon>Gnathifera</taxon>
        <taxon>Rotifera</taxon>
        <taxon>Eurotatoria</taxon>
        <taxon>Bdelloidea</taxon>
        <taxon>Philodinida</taxon>
        <taxon>Philodinidae</taxon>
        <taxon>Rotaria</taxon>
    </lineage>
</organism>
<dbReference type="InterPro" id="IPR005124">
    <property type="entry name" value="V-ATPase_G"/>
</dbReference>
<dbReference type="GO" id="GO:0098793">
    <property type="term" value="C:presynapse"/>
    <property type="evidence" value="ECO:0007669"/>
    <property type="project" value="GOC"/>
</dbReference>
<keyword evidence="3 5" id="KW-0375">Hydrogen ion transport</keyword>
<keyword evidence="6" id="KW-0175">Coiled coil</keyword>
<proteinExistence type="inferred from homology"/>
<dbReference type="EMBL" id="CAJNOW010000181">
    <property type="protein sequence ID" value="CAF1262568.1"/>
    <property type="molecule type" value="Genomic_DNA"/>
</dbReference>
<dbReference type="PANTHER" id="PTHR12713">
    <property type="entry name" value="VACUOLAR ATP SYNTHASE SUBUNIT G"/>
    <property type="match status" value="1"/>
</dbReference>
<evidence type="ECO:0000313" key="10">
    <source>
        <dbReference type="EMBL" id="CAF2097870.1"/>
    </source>
</evidence>
<comment type="subunit">
    <text evidence="5">V-ATPase is a heteromultimeric enzyme made up of two complexes: the ATP-hydrolytic V1 complex and the proton translocation V0 complex.</text>
</comment>
<comment type="function">
    <text evidence="5">Subunit of the V1 complex of vacuolar(H+)-ATPase (V-ATPase), a multisubunit enzyme composed of a peripheral complex (V1) that hydrolyzes ATP and a membrane integral complex (V0) that translocates protons. V-ATPase is responsible for acidifying and maintaining the pH of intracellular compartments and in some cell types, is targeted to the plasma membrane, where it is responsible for acidifying the extracellular environment.</text>
</comment>
<dbReference type="EMBL" id="CAJNRF010008112">
    <property type="protein sequence ID" value="CAF2097870.1"/>
    <property type="molecule type" value="Genomic_DNA"/>
</dbReference>
<gene>
    <name evidence="8" type="ORF">CJN711_LOCUS20211</name>
    <name evidence="7" type="ORF">KQP761_LOCUS2873</name>
    <name evidence="9" type="ORF">MBJ925_LOCUS17732</name>
    <name evidence="13" type="ORF">OVN521_LOCUS6118</name>
    <name evidence="12" type="ORF">SMN809_LOCUS1709</name>
    <name evidence="14" type="ORF">UXM345_LOCUS12558</name>
    <name evidence="10" type="ORF">WKI299_LOCUS19556</name>
    <name evidence="11" type="ORF">XDN619_LOCUS35277</name>
</gene>
<dbReference type="EMBL" id="CAJNOV010009450">
    <property type="protein sequence ID" value="CAF1366523.1"/>
    <property type="molecule type" value="Genomic_DNA"/>
</dbReference>
<evidence type="ECO:0000256" key="2">
    <source>
        <dbReference type="ARBA" id="ARBA00022448"/>
    </source>
</evidence>
<evidence type="ECO:0000313" key="7">
    <source>
        <dbReference type="EMBL" id="CAF1262568.1"/>
    </source>
</evidence>
<dbReference type="EMBL" id="CAJOBG010000631">
    <property type="protein sequence ID" value="CAF3838708.1"/>
    <property type="molecule type" value="Genomic_DNA"/>
</dbReference>
<reference evidence="13" key="1">
    <citation type="submission" date="2021-02" db="EMBL/GenBank/DDBJ databases">
        <authorList>
            <person name="Nowell W R."/>
        </authorList>
    </citation>
    <scope>NUCLEOTIDE SEQUENCE</scope>
</reference>
<evidence type="ECO:0000256" key="5">
    <source>
        <dbReference type="RuleBase" id="RU364019"/>
    </source>
</evidence>
<keyword evidence="4 5" id="KW-0406">Ion transport</keyword>
<evidence type="ECO:0000313" key="13">
    <source>
        <dbReference type="EMBL" id="CAF3838708.1"/>
    </source>
</evidence>
<dbReference type="EMBL" id="CAJOBF010001315">
    <property type="protein sequence ID" value="CAF3937491.1"/>
    <property type="molecule type" value="Genomic_DNA"/>
</dbReference>
<evidence type="ECO:0000256" key="4">
    <source>
        <dbReference type="ARBA" id="ARBA00023065"/>
    </source>
</evidence>
<accession>A0A819DTF5</accession>
<name>A0A819DTF5_9BILA</name>
<dbReference type="PANTHER" id="PTHR12713:SF11">
    <property type="entry name" value="V-TYPE PROTON ATPASE SUBUNIT G"/>
    <property type="match status" value="1"/>
</dbReference>
<dbReference type="EMBL" id="CAJNRG010018190">
    <property type="protein sequence ID" value="CAF2249885.1"/>
    <property type="molecule type" value="Genomic_DNA"/>
</dbReference>
<evidence type="ECO:0000313" key="9">
    <source>
        <dbReference type="EMBL" id="CAF2076767.1"/>
    </source>
</evidence>
<dbReference type="Proteomes" id="UP000663856">
    <property type="component" value="Unassembled WGS sequence"/>
</dbReference>
<dbReference type="Proteomes" id="UP000663824">
    <property type="component" value="Unassembled WGS sequence"/>
</dbReference>
<keyword evidence="2 5" id="KW-0813">Transport</keyword>
<sequence>MLQSRGVSDLLAAEKKAQELIEEARKRKNKRIKDAQSEAKAEIEHFKADRERQYKVLEQQQLGNRTQMTEQSSKETQIQIGALKSQYESNKQELLQRIITLVCDIKPEAHINARF</sequence>
<evidence type="ECO:0000313" key="15">
    <source>
        <dbReference type="Proteomes" id="UP000663866"/>
    </source>
</evidence>
<evidence type="ECO:0000313" key="11">
    <source>
        <dbReference type="EMBL" id="CAF2249885.1"/>
    </source>
</evidence>
<protein>
    <recommendedName>
        <fullName evidence="5">V-type proton ATPase subunit G</fullName>
    </recommendedName>
</protein>